<comment type="caution">
    <text evidence="1">The sequence shown here is derived from an EMBL/GenBank/DDBJ whole genome shotgun (WGS) entry which is preliminary data.</text>
</comment>
<dbReference type="Proteomes" id="UP000030421">
    <property type="component" value="Unassembled WGS sequence"/>
</dbReference>
<gene>
    <name evidence="1" type="ORF">NM09_16760</name>
</gene>
<name>A0ACC4NT70_9VIBR</name>
<evidence type="ECO:0000313" key="2">
    <source>
        <dbReference type="Proteomes" id="UP000030421"/>
    </source>
</evidence>
<accession>A0ACC4NT70</accession>
<protein>
    <submittedName>
        <fullName evidence="1">Malate dehydrogenase</fullName>
    </submittedName>
</protein>
<organism evidence="1 2">
    <name type="scientific">Vibrio caribbeanicus</name>
    <dbReference type="NCBI Taxonomy" id="701175"/>
    <lineage>
        <taxon>Bacteria</taxon>
        <taxon>Pseudomonadati</taxon>
        <taxon>Pseudomonadota</taxon>
        <taxon>Gammaproteobacteria</taxon>
        <taxon>Vibrionales</taxon>
        <taxon>Vibrionaceae</taxon>
        <taxon>Vibrio</taxon>
    </lineage>
</organism>
<reference evidence="1" key="1">
    <citation type="submission" date="2014-10" db="EMBL/GenBank/DDBJ databases">
        <title>Genome sequencing of Vibrio caribbeanicus T14.</title>
        <authorList>
            <person name="Chan K.-G."/>
            <person name="Mohamad N.I."/>
        </authorList>
    </citation>
    <scope>NUCLEOTIDE SEQUENCE</scope>
    <source>
        <strain evidence="1">T14</strain>
    </source>
</reference>
<dbReference type="EMBL" id="JRWR01000013">
    <property type="protein sequence ID" value="KHD23726.1"/>
    <property type="molecule type" value="Genomic_DNA"/>
</dbReference>
<proteinExistence type="predicted"/>
<keyword evidence="2" id="KW-1185">Reference proteome</keyword>
<sequence>MDIGRIKKGMLVESKYGVGRVLVVDETTRAVLLEGREPQQQFAAHIDELLDNPQLYQGCDKYY</sequence>
<evidence type="ECO:0000313" key="1">
    <source>
        <dbReference type="EMBL" id="KHD23726.1"/>
    </source>
</evidence>